<keyword evidence="4" id="KW-0762">Sugar transport</keyword>
<dbReference type="GO" id="GO:0016020">
    <property type="term" value="C:membrane"/>
    <property type="evidence" value="ECO:0007669"/>
    <property type="project" value="InterPro"/>
</dbReference>
<dbReference type="eggNOG" id="COG2893">
    <property type="taxonomic scope" value="Bacteria"/>
</dbReference>
<evidence type="ECO:0000313" key="10">
    <source>
        <dbReference type="Proteomes" id="UP000009336"/>
    </source>
</evidence>
<dbReference type="SUPFAM" id="SSF53062">
    <property type="entry name" value="PTS system fructose IIA component-like"/>
    <property type="match status" value="1"/>
</dbReference>
<dbReference type="Gene3D" id="3.40.50.510">
    <property type="entry name" value="Phosphotransferase system, mannose-type IIA component"/>
    <property type="match status" value="1"/>
</dbReference>
<dbReference type="OrthoDB" id="3183705at2"/>
<dbReference type="EMBL" id="AKKL01000039">
    <property type="protein sequence ID" value="EKT57281.1"/>
    <property type="molecule type" value="Genomic_DNA"/>
</dbReference>
<keyword evidence="5" id="KW-0808">Transferase</keyword>
<dbReference type="PANTHER" id="PTHR33799">
    <property type="entry name" value="PTS PERMEASE-RELATED-RELATED"/>
    <property type="match status" value="1"/>
</dbReference>
<evidence type="ECO:0000256" key="2">
    <source>
        <dbReference type="ARBA" id="ARBA00022448"/>
    </source>
</evidence>
<dbReference type="InterPro" id="IPR033887">
    <property type="entry name" value="PTS_IIA_man"/>
</dbReference>
<name>K8WBI8_9GAMM</name>
<gene>
    <name evidence="9" type="ORF">OOA_14455</name>
</gene>
<comment type="subcellular location">
    <subcellularLocation>
        <location evidence="1">Cytoplasm</location>
    </subcellularLocation>
</comment>
<feature type="domain" description="PTS EIIA type-4" evidence="8">
    <location>
        <begin position="1"/>
        <end position="124"/>
    </location>
</feature>
<dbReference type="InterPro" id="IPR051471">
    <property type="entry name" value="Bacterial_PTS_sugar_comp"/>
</dbReference>
<dbReference type="PROSITE" id="PS51096">
    <property type="entry name" value="PTS_EIIA_TYPE_4"/>
    <property type="match status" value="1"/>
</dbReference>
<dbReference type="Proteomes" id="UP000009336">
    <property type="component" value="Unassembled WGS sequence"/>
</dbReference>
<evidence type="ECO:0000313" key="9">
    <source>
        <dbReference type="EMBL" id="EKT57281.1"/>
    </source>
</evidence>
<keyword evidence="10" id="KW-1185">Reference proteome</keyword>
<protein>
    <submittedName>
        <fullName evidence="9">Pts system iia component</fullName>
    </submittedName>
</protein>
<sequence>MLGVVITGHGGFASGLLQAVEQVIGPQDQCIAIDFPEGMCTDTLNQALKVACQRCDQGEGIVFLTDLLGGSPFRQASLIVLEHLNYQVVTGTNMQMAAEMMLERDGMSAVEFRDMALECGHRGLTSLWHEQQREKQTIINDDGI</sequence>
<keyword evidence="7" id="KW-0418">Kinase</keyword>
<dbReference type="InterPro" id="IPR004701">
    <property type="entry name" value="PTS_EIIA_man-typ"/>
</dbReference>
<evidence type="ECO:0000259" key="8">
    <source>
        <dbReference type="PROSITE" id="PS51096"/>
    </source>
</evidence>
<evidence type="ECO:0000256" key="1">
    <source>
        <dbReference type="ARBA" id="ARBA00004496"/>
    </source>
</evidence>
<keyword evidence="6" id="KW-0598">Phosphotransferase system</keyword>
<dbReference type="PATRIC" id="fig|1141662.3.peg.2932"/>
<dbReference type="InterPro" id="IPR036662">
    <property type="entry name" value="PTS_EIIA_man-typ_sf"/>
</dbReference>
<evidence type="ECO:0000256" key="4">
    <source>
        <dbReference type="ARBA" id="ARBA00022597"/>
    </source>
</evidence>
<dbReference type="NCBIfam" id="NF040761">
    <property type="entry name" value="AgaF"/>
    <property type="match status" value="1"/>
</dbReference>
<dbReference type="GO" id="GO:0016301">
    <property type="term" value="F:kinase activity"/>
    <property type="evidence" value="ECO:0007669"/>
    <property type="project" value="UniProtKB-KW"/>
</dbReference>
<dbReference type="PANTHER" id="PTHR33799:SF1">
    <property type="entry name" value="PTS SYSTEM MANNOSE-SPECIFIC EIIAB COMPONENT-RELATED"/>
    <property type="match status" value="1"/>
</dbReference>
<organism evidence="9 10">
    <name type="scientific">Providencia burhodogranariea DSM 19968</name>
    <dbReference type="NCBI Taxonomy" id="1141662"/>
    <lineage>
        <taxon>Bacteria</taxon>
        <taxon>Pseudomonadati</taxon>
        <taxon>Pseudomonadota</taxon>
        <taxon>Gammaproteobacteria</taxon>
        <taxon>Enterobacterales</taxon>
        <taxon>Morganellaceae</taxon>
        <taxon>Providencia</taxon>
    </lineage>
</organism>
<comment type="caution">
    <text evidence="9">The sequence shown here is derived from an EMBL/GenBank/DDBJ whole genome shotgun (WGS) entry which is preliminary data.</text>
</comment>
<dbReference type="HOGENOM" id="CLU_123235_1_0_6"/>
<proteinExistence type="predicted"/>
<dbReference type="AlphaFoldDB" id="K8WBI8"/>
<accession>K8WBI8</accession>
<dbReference type="STRING" id="1141662.OOA_14455"/>
<reference evidence="9 10" key="1">
    <citation type="journal article" date="2012" name="BMC Genomics">
        <title>Comparative genomics of bacteria in the genus Providencia isolated from wild Drosophila melanogaster.</title>
        <authorList>
            <person name="Galac M.R."/>
            <person name="Lazzaro B.P."/>
        </authorList>
    </citation>
    <scope>NUCLEOTIDE SEQUENCE [LARGE SCALE GENOMIC DNA]</scope>
    <source>
        <strain evidence="9 10">DSM 19968</strain>
    </source>
</reference>
<dbReference type="RefSeq" id="WP_008912876.1">
    <property type="nucleotide sequence ID" value="NZ_KB233224.1"/>
</dbReference>
<keyword evidence="3" id="KW-0963">Cytoplasm</keyword>
<evidence type="ECO:0000256" key="3">
    <source>
        <dbReference type="ARBA" id="ARBA00022490"/>
    </source>
</evidence>
<dbReference type="Pfam" id="PF03610">
    <property type="entry name" value="EIIA-man"/>
    <property type="match status" value="1"/>
</dbReference>
<dbReference type="CDD" id="cd00006">
    <property type="entry name" value="PTS_IIA_man"/>
    <property type="match status" value="1"/>
</dbReference>
<keyword evidence="2" id="KW-0813">Transport</keyword>
<dbReference type="GO" id="GO:0005737">
    <property type="term" value="C:cytoplasm"/>
    <property type="evidence" value="ECO:0007669"/>
    <property type="project" value="UniProtKB-SubCell"/>
</dbReference>
<evidence type="ECO:0000256" key="7">
    <source>
        <dbReference type="ARBA" id="ARBA00022777"/>
    </source>
</evidence>
<evidence type="ECO:0000256" key="6">
    <source>
        <dbReference type="ARBA" id="ARBA00022683"/>
    </source>
</evidence>
<evidence type="ECO:0000256" key="5">
    <source>
        <dbReference type="ARBA" id="ARBA00022679"/>
    </source>
</evidence>
<dbReference type="GO" id="GO:0009401">
    <property type="term" value="P:phosphoenolpyruvate-dependent sugar phosphotransferase system"/>
    <property type="evidence" value="ECO:0007669"/>
    <property type="project" value="UniProtKB-KW"/>
</dbReference>